<reference evidence="1 2" key="3">
    <citation type="journal article" date="2010" name="BMC Genomics">
        <title>Transcriptome sequencing and comparative analysis of cucumber flowers with different sex types.</title>
        <authorList>
            <person name="Guo S."/>
            <person name="Zheng Y."/>
            <person name="Joung J.G."/>
            <person name="Liu S."/>
            <person name="Zhang Z."/>
            <person name="Crasta O.R."/>
            <person name="Sobral B.W."/>
            <person name="Xu Y."/>
            <person name="Huang S."/>
            <person name="Fei Z."/>
        </authorList>
    </citation>
    <scope>NUCLEOTIDE SEQUENCE [LARGE SCALE GENOMIC DNA]</scope>
    <source>
        <strain evidence="2">cv. 9930</strain>
    </source>
</reference>
<organism evidence="1 2">
    <name type="scientific">Cucumis sativus</name>
    <name type="common">Cucumber</name>
    <dbReference type="NCBI Taxonomy" id="3659"/>
    <lineage>
        <taxon>Eukaryota</taxon>
        <taxon>Viridiplantae</taxon>
        <taxon>Streptophyta</taxon>
        <taxon>Embryophyta</taxon>
        <taxon>Tracheophyta</taxon>
        <taxon>Spermatophyta</taxon>
        <taxon>Magnoliopsida</taxon>
        <taxon>eudicotyledons</taxon>
        <taxon>Gunneridae</taxon>
        <taxon>Pentapetalae</taxon>
        <taxon>rosids</taxon>
        <taxon>fabids</taxon>
        <taxon>Cucurbitales</taxon>
        <taxon>Cucurbitaceae</taxon>
        <taxon>Benincaseae</taxon>
        <taxon>Cucumis</taxon>
    </lineage>
</organism>
<dbReference type="AlphaFoldDB" id="A0A0A0KPU2"/>
<evidence type="ECO:0000313" key="1">
    <source>
        <dbReference type="EMBL" id="KGN50417.1"/>
    </source>
</evidence>
<proteinExistence type="predicted"/>
<evidence type="ECO:0000313" key="2">
    <source>
        <dbReference type="Proteomes" id="UP000029981"/>
    </source>
</evidence>
<sequence length="160" mass="18141">MDPLMLQVAMALKFQRNTRKPRSLKIAWPDYKLKTSRPSLGTVLKLASHDRLLQFPLLTVLRILITGITKRNIGSKKELNIALASQKTCLPQEQLFIHENACNGHAKKLCNRLFTTLQAQVEHLKETTSHKHTSKLSDRGLPATILQIVRTTKLSTKKEP</sequence>
<gene>
    <name evidence="1" type="ORF">Csa_5G173450</name>
</gene>
<accession>A0A0A0KPU2</accession>
<dbReference type="Proteomes" id="UP000029981">
    <property type="component" value="Chromosome 5"/>
</dbReference>
<protein>
    <submittedName>
        <fullName evidence="1">Uncharacterized protein</fullName>
    </submittedName>
</protein>
<name>A0A0A0KPU2_CUCSA</name>
<reference evidence="1 2" key="1">
    <citation type="journal article" date="2009" name="Nat. Genet.">
        <title>The genome of the cucumber, Cucumis sativus L.</title>
        <authorList>
            <person name="Huang S."/>
            <person name="Li R."/>
            <person name="Zhang Z."/>
            <person name="Li L."/>
            <person name="Gu X."/>
            <person name="Fan W."/>
            <person name="Lucas W.J."/>
            <person name="Wang X."/>
            <person name="Xie B."/>
            <person name="Ni P."/>
            <person name="Ren Y."/>
            <person name="Zhu H."/>
            <person name="Li J."/>
            <person name="Lin K."/>
            <person name="Jin W."/>
            <person name="Fei Z."/>
            <person name="Li G."/>
            <person name="Staub J."/>
            <person name="Kilian A."/>
            <person name="van der Vossen E.A."/>
            <person name="Wu Y."/>
            <person name="Guo J."/>
            <person name="He J."/>
            <person name="Jia Z."/>
            <person name="Ren Y."/>
            <person name="Tian G."/>
            <person name="Lu Y."/>
            <person name="Ruan J."/>
            <person name="Qian W."/>
            <person name="Wang M."/>
            <person name="Huang Q."/>
            <person name="Li B."/>
            <person name="Xuan Z."/>
            <person name="Cao J."/>
            <person name="Asan"/>
            <person name="Wu Z."/>
            <person name="Zhang J."/>
            <person name="Cai Q."/>
            <person name="Bai Y."/>
            <person name="Zhao B."/>
            <person name="Han Y."/>
            <person name="Li Y."/>
            <person name="Li X."/>
            <person name="Wang S."/>
            <person name="Shi Q."/>
            <person name="Liu S."/>
            <person name="Cho W.K."/>
            <person name="Kim J.Y."/>
            <person name="Xu Y."/>
            <person name="Heller-Uszynska K."/>
            <person name="Miao H."/>
            <person name="Cheng Z."/>
            <person name="Zhang S."/>
            <person name="Wu J."/>
            <person name="Yang Y."/>
            <person name="Kang H."/>
            <person name="Li M."/>
            <person name="Liang H."/>
            <person name="Ren X."/>
            <person name="Shi Z."/>
            <person name="Wen M."/>
            <person name="Jian M."/>
            <person name="Yang H."/>
            <person name="Zhang G."/>
            <person name="Yang Z."/>
            <person name="Chen R."/>
            <person name="Liu S."/>
            <person name="Li J."/>
            <person name="Ma L."/>
            <person name="Liu H."/>
            <person name="Zhou Y."/>
            <person name="Zhao J."/>
            <person name="Fang X."/>
            <person name="Li G."/>
            <person name="Fang L."/>
            <person name="Li Y."/>
            <person name="Liu D."/>
            <person name="Zheng H."/>
            <person name="Zhang Y."/>
            <person name="Qin N."/>
            <person name="Li Z."/>
            <person name="Yang G."/>
            <person name="Yang S."/>
            <person name="Bolund L."/>
            <person name="Kristiansen K."/>
            <person name="Zheng H."/>
            <person name="Li S."/>
            <person name="Zhang X."/>
            <person name="Yang H."/>
            <person name="Wang J."/>
            <person name="Sun R."/>
            <person name="Zhang B."/>
            <person name="Jiang S."/>
            <person name="Wang J."/>
            <person name="Du Y."/>
            <person name="Li S."/>
        </authorList>
    </citation>
    <scope>NUCLEOTIDE SEQUENCE [LARGE SCALE GENOMIC DNA]</scope>
    <source>
        <strain evidence="2">cv. 9930</strain>
    </source>
</reference>
<reference evidence="1 2" key="4">
    <citation type="journal article" date="2011" name="BMC Genomics">
        <title>RNA-Seq improves annotation of protein-coding genes in the cucumber genome.</title>
        <authorList>
            <person name="Li Z."/>
            <person name="Zhang Z."/>
            <person name="Yan P."/>
            <person name="Huang S."/>
            <person name="Fei Z."/>
            <person name="Lin K."/>
        </authorList>
    </citation>
    <scope>NUCLEOTIDE SEQUENCE [LARGE SCALE GENOMIC DNA]</scope>
    <source>
        <strain evidence="2">cv. 9930</strain>
    </source>
</reference>
<reference evidence="1 2" key="2">
    <citation type="journal article" date="2009" name="PLoS ONE">
        <title>An integrated genetic and cytogenetic map of the cucumber genome.</title>
        <authorList>
            <person name="Ren Y."/>
            <person name="Zhang Z."/>
            <person name="Liu J."/>
            <person name="Staub J.E."/>
            <person name="Han Y."/>
            <person name="Cheng Z."/>
            <person name="Li X."/>
            <person name="Lu J."/>
            <person name="Miao H."/>
            <person name="Kang H."/>
            <person name="Xie B."/>
            <person name="Gu X."/>
            <person name="Wang X."/>
            <person name="Du Y."/>
            <person name="Jin W."/>
            <person name="Huang S."/>
        </authorList>
    </citation>
    <scope>NUCLEOTIDE SEQUENCE [LARGE SCALE GENOMIC DNA]</scope>
    <source>
        <strain evidence="2">cv. 9930</strain>
    </source>
</reference>
<dbReference type="EMBL" id="CM002926">
    <property type="protein sequence ID" value="KGN50417.1"/>
    <property type="molecule type" value="Genomic_DNA"/>
</dbReference>
<keyword evidence="2" id="KW-1185">Reference proteome</keyword>
<dbReference type="Gramene" id="KGN50417">
    <property type="protein sequence ID" value="KGN50417"/>
    <property type="gene ID" value="Csa_5G173450"/>
</dbReference>